<evidence type="ECO:0000256" key="4">
    <source>
        <dbReference type="ARBA" id="ARBA00022679"/>
    </source>
</evidence>
<evidence type="ECO:0000256" key="1">
    <source>
        <dbReference type="ARBA" id="ARBA00022448"/>
    </source>
</evidence>
<keyword evidence="10" id="KW-1185">Reference proteome</keyword>
<dbReference type="Pfam" id="PF00359">
    <property type="entry name" value="PTS_EIIA_2"/>
    <property type="match status" value="1"/>
</dbReference>
<keyword evidence="1" id="KW-0813">Transport</keyword>
<dbReference type="InterPro" id="IPR000032">
    <property type="entry name" value="HPr-like"/>
</dbReference>
<dbReference type="PROSITE" id="PS51350">
    <property type="entry name" value="PTS_HPR_DOM"/>
    <property type="match status" value="1"/>
</dbReference>
<dbReference type="InterPro" id="IPR016152">
    <property type="entry name" value="PTrfase/Anion_transptr"/>
</dbReference>
<reference evidence="9 10" key="1">
    <citation type="submission" date="2020-03" db="EMBL/GenBank/DDBJ databases">
        <title>Genome mining reveals the biosynthetic pathways of PHA and ectoines of the halophilic strain Salinivibrio costicola M318 isolated from fermented shrimp paste.</title>
        <authorList>
            <person name="Doan T.V."/>
            <person name="Tran L.T."/>
            <person name="Trieu T.A."/>
            <person name="Nguyen Q.V."/>
            <person name="Quach T.N."/>
            <person name="Phi T.Q."/>
            <person name="Kumar S."/>
        </authorList>
    </citation>
    <scope>NUCLEOTIDE SEQUENCE [LARGE SCALE GENOMIC DNA]</scope>
    <source>
        <strain evidence="9 10">M318</strain>
    </source>
</reference>
<feature type="domain" description="PTS EIIA type-2" evidence="7">
    <location>
        <begin position="2"/>
        <end position="142"/>
    </location>
</feature>
<evidence type="ECO:0000256" key="2">
    <source>
        <dbReference type="ARBA" id="ARBA00022553"/>
    </source>
</evidence>
<dbReference type="PRINTS" id="PR00107">
    <property type="entry name" value="PHOSPHOCPHPR"/>
</dbReference>
<evidence type="ECO:0000259" key="8">
    <source>
        <dbReference type="PROSITE" id="PS51350"/>
    </source>
</evidence>
<dbReference type="Gene3D" id="3.30.1340.10">
    <property type="entry name" value="HPr-like"/>
    <property type="match status" value="1"/>
</dbReference>
<dbReference type="InterPro" id="IPR050893">
    <property type="entry name" value="Sugar_PTS"/>
</dbReference>
<dbReference type="PANTHER" id="PTHR30181">
    <property type="entry name" value="MANNITOL PERMEASE IIC COMPONENT"/>
    <property type="match status" value="1"/>
</dbReference>
<keyword evidence="4" id="KW-0808">Transferase</keyword>
<keyword evidence="5" id="KW-0598">Phosphotransferase system</keyword>
<dbReference type="EMBL" id="CP050266">
    <property type="protein sequence ID" value="QIR06168.1"/>
    <property type="molecule type" value="Genomic_DNA"/>
</dbReference>
<evidence type="ECO:0000256" key="6">
    <source>
        <dbReference type="ARBA" id="ARBA00022777"/>
    </source>
</evidence>
<evidence type="ECO:0000256" key="3">
    <source>
        <dbReference type="ARBA" id="ARBA00022597"/>
    </source>
</evidence>
<keyword evidence="2" id="KW-0597">Phosphoprotein</keyword>
<dbReference type="CDD" id="cd00211">
    <property type="entry name" value="PTS_IIA_fru"/>
    <property type="match status" value="1"/>
</dbReference>
<keyword evidence="6" id="KW-0418">Kinase</keyword>
<dbReference type="SUPFAM" id="SSF55804">
    <property type="entry name" value="Phoshotransferase/anion transport protein"/>
    <property type="match status" value="2"/>
</dbReference>
<dbReference type="NCBIfam" id="TIGR01003">
    <property type="entry name" value="PTS_HPr_family"/>
    <property type="match status" value="1"/>
</dbReference>
<dbReference type="Proteomes" id="UP000501408">
    <property type="component" value="Chromosome 1"/>
</dbReference>
<dbReference type="InterPro" id="IPR035895">
    <property type="entry name" value="HPr-like_sf"/>
</dbReference>
<feature type="domain" description="HPr" evidence="8">
    <location>
        <begin position="299"/>
        <end position="389"/>
    </location>
</feature>
<protein>
    <submittedName>
        <fullName evidence="9">Fused PTS fructose transporter subunit IIA/HPr protein</fullName>
    </submittedName>
</protein>
<evidence type="ECO:0000256" key="5">
    <source>
        <dbReference type="ARBA" id="ARBA00022683"/>
    </source>
</evidence>
<evidence type="ECO:0000259" key="7">
    <source>
        <dbReference type="PROSITE" id="PS51094"/>
    </source>
</evidence>
<accession>A0ABX6K3P1</accession>
<dbReference type="RefSeq" id="WP_167314409.1">
    <property type="nucleotide sequence ID" value="NZ_CP050266.1"/>
</dbReference>
<dbReference type="PROSITE" id="PS00372">
    <property type="entry name" value="PTS_EIIA_TYPE_2_HIS"/>
    <property type="match status" value="1"/>
</dbReference>
<dbReference type="PROSITE" id="PS00369">
    <property type="entry name" value="PTS_HPR_HIS"/>
    <property type="match status" value="1"/>
</dbReference>
<proteinExistence type="predicted"/>
<evidence type="ECO:0000313" key="10">
    <source>
        <dbReference type="Proteomes" id="UP000501408"/>
    </source>
</evidence>
<dbReference type="NCBIfam" id="NF008319">
    <property type="entry name" value="PRK11109.1"/>
    <property type="match status" value="1"/>
</dbReference>
<dbReference type="Gene3D" id="3.40.930.10">
    <property type="entry name" value="Mannitol-specific EII, Chain A"/>
    <property type="match status" value="1"/>
</dbReference>
<dbReference type="InterPro" id="IPR002178">
    <property type="entry name" value="PTS_EIIA_type-2_dom"/>
</dbReference>
<sequence>MLALTAQDIYLQQSAASKEEAIKAMATRLIDKGLVEPGYQAGMLAREAQTSTYLGNGIAIPHGTTDTRDQVKQTGVQVCHFPQGVDWGDGETAYLAIGIAAKSDEHLTILRQLTHVLSQDGIEAQLKRIESADAILALLNGDTKDNNQGVTFTPDMILSGFPARDITTLQAAGAGLLKNSGCLDTSGVSHLIAAAPVHLGEGHWVLGIANGVSHTGVSLVMPSEPLNMGEHVAHALWCFAANNDAHMALLAKLTQLKAEGKLNSLINQSPDALVSAVMHPDAADVETVQPPASAAKIEGESGLFTITNAHGLHARPGAMLVNTAKKFSADIQVANASTQSAAVNAKSLMKVIALGVKHGHQLQFTAQGSDAQEAIAALGEAIRQGLGEHA</sequence>
<keyword evidence="3" id="KW-0762">Sugar transport</keyword>
<name>A0ABX6K3P1_SALCS</name>
<evidence type="ECO:0000313" key="9">
    <source>
        <dbReference type="EMBL" id="QIR06168.1"/>
    </source>
</evidence>
<dbReference type="CDD" id="cd00367">
    <property type="entry name" value="PTS-HPr_like"/>
    <property type="match status" value="1"/>
</dbReference>
<dbReference type="Pfam" id="PF00381">
    <property type="entry name" value="PTS-HPr"/>
    <property type="match status" value="1"/>
</dbReference>
<gene>
    <name evidence="9" type="primary">fruB</name>
    <name evidence="9" type="ORF">HBA18_07140</name>
</gene>
<dbReference type="PANTHER" id="PTHR30181:SF3">
    <property type="entry name" value="MULTIPHOSPHORYL TRANSFER PROTEIN"/>
    <property type="match status" value="1"/>
</dbReference>
<dbReference type="InterPro" id="IPR001020">
    <property type="entry name" value="PTS_HPr_His_P_site"/>
</dbReference>
<dbReference type="SUPFAM" id="SSF55594">
    <property type="entry name" value="HPr-like"/>
    <property type="match status" value="1"/>
</dbReference>
<dbReference type="PROSITE" id="PS51094">
    <property type="entry name" value="PTS_EIIA_TYPE_2"/>
    <property type="match status" value="1"/>
</dbReference>
<organism evidence="9 10">
    <name type="scientific">Salinivibrio costicola</name>
    <name type="common">Vibrio costicola</name>
    <dbReference type="NCBI Taxonomy" id="51367"/>
    <lineage>
        <taxon>Bacteria</taxon>
        <taxon>Pseudomonadati</taxon>
        <taxon>Pseudomonadota</taxon>
        <taxon>Gammaproteobacteria</taxon>
        <taxon>Vibrionales</taxon>
        <taxon>Vibrionaceae</taxon>
        <taxon>Salinivibrio</taxon>
    </lineage>
</organism>